<dbReference type="InterPro" id="IPR021047">
    <property type="entry name" value="Mannosyltransferase_CMT1"/>
</dbReference>
<evidence type="ECO:0000256" key="1">
    <source>
        <dbReference type="SAM" id="Phobius"/>
    </source>
</evidence>
<dbReference type="Proteomes" id="UP000269793">
    <property type="component" value="Chromosome II"/>
</dbReference>
<dbReference type="EMBL" id="CP033149">
    <property type="protein sequence ID" value="AYO42024.1"/>
    <property type="molecule type" value="Genomic_DNA"/>
</dbReference>
<keyword evidence="1" id="KW-0472">Membrane</keyword>
<gene>
    <name evidence="2" type="primary">CMT1</name>
    <name evidence="2" type="ORF">DNF11_1074</name>
</gene>
<proteinExistence type="predicted"/>
<organism evidence="2 3">
    <name type="scientific">Malassezia restricta (strain ATCC 96810 / NBRC 103918 / CBS 7877)</name>
    <name type="common">Seborrheic dermatitis infection agent</name>
    <dbReference type="NCBI Taxonomy" id="425264"/>
    <lineage>
        <taxon>Eukaryota</taxon>
        <taxon>Fungi</taxon>
        <taxon>Dikarya</taxon>
        <taxon>Basidiomycota</taxon>
        <taxon>Ustilaginomycotina</taxon>
        <taxon>Malasseziomycetes</taxon>
        <taxon>Malasseziales</taxon>
        <taxon>Malasseziaceae</taxon>
        <taxon>Malassezia</taxon>
    </lineage>
</organism>
<dbReference type="PANTHER" id="PTHR34144">
    <property type="entry name" value="CHROMOSOME 8, WHOLE GENOME SHOTGUN SEQUENCE"/>
    <property type="match status" value="1"/>
</dbReference>
<reference evidence="2 3" key="1">
    <citation type="submission" date="2018-10" db="EMBL/GenBank/DDBJ databases">
        <title>Complete genome sequence of Malassezia restricta CBS 7877.</title>
        <authorList>
            <person name="Morand S.C."/>
            <person name="Bertignac M."/>
            <person name="Iltis A."/>
            <person name="Kolder I."/>
            <person name="Pirovano W."/>
            <person name="Jourdain R."/>
            <person name="Clavaud C."/>
        </authorList>
    </citation>
    <scope>NUCLEOTIDE SEQUENCE [LARGE SCALE GENOMIC DNA]</scope>
    <source>
        <strain evidence="2 3">CBS 7877</strain>
    </source>
</reference>
<dbReference type="VEuPathDB" id="FungiDB:DNF11_1074"/>
<protein>
    <submittedName>
        <fullName evidence="2">Alpha-1,3-mannosyltransferase CMT1</fullName>
        <ecNumber evidence="2">2.4.1.-</ecNumber>
    </submittedName>
</protein>
<dbReference type="PANTHER" id="PTHR34144:SF7">
    <property type="entry name" value="EXPORT PROTEIN (CAP59), PUTATIVE (AFU_ORTHOLOGUE AFUA_7G05020)-RELATED"/>
    <property type="match status" value="1"/>
</dbReference>
<keyword evidence="1" id="KW-1133">Transmembrane helix</keyword>
<dbReference type="EC" id="2.4.1.-" evidence="2"/>
<keyword evidence="2" id="KW-0328">Glycosyltransferase</keyword>
<evidence type="ECO:0000313" key="2">
    <source>
        <dbReference type="EMBL" id="AYO42024.1"/>
    </source>
</evidence>
<dbReference type="AlphaFoldDB" id="A0A3G2S225"/>
<evidence type="ECO:0000313" key="3">
    <source>
        <dbReference type="Proteomes" id="UP000269793"/>
    </source>
</evidence>
<keyword evidence="2" id="KW-0808">Transferase</keyword>
<keyword evidence="3" id="KW-1185">Reference proteome</keyword>
<dbReference type="STRING" id="425264.A0A3G2S225"/>
<dbReference type="OrthoDB" id="262547at2759"/>
<feature type="transmembrane region" description="Helical" evidence="1">
    <location>
        <begin position="14"/>
        <end position="37"/>
    </location>
</feature>
<sequence>MAGMSLGLFACMSFYFYIPSSLYIYVTCVCFTAPAMLVTTLMRRLRTRRTDQKKRLQVTGVITAFVLACLVRDLFFSASVPRHWRTPRTSTYYIASLLHNSEAILPHYSRSLLHLAKDLGPSNVYVSIYENDSRDRTPALLRTLDQQLQSLGVSTHIVTDTQSKDTRQKDRIERLATYRNLAMAPLNEALGGMLHGKPFDKVIWINDVFFESDTVHALLDTEGGEFDQACAMDFCWLGFYDTWVMRDADGKTMRPFWPYFRATQDQAAVRARLPVPVNACWNGITAFDARWFMNATTNASLPTLTAAMALPPHRPLLHQDALDRAATVPLSFRSSSTCFASESLLSSLDMHRISWPHRPRIYVNPDLVVAYDRPNYVLYGSMMRWSVVAPWRYIWQYWVEHRLMGFALHILRRVDPCTEVFQPYWVPRLPHLLSSP</sequence>
<keyword evidence="1" id="KW-0812">Transmembrane</keyword>
<dbReference type="GO" id="GO:0016757">
    <property type="term" value="F:glycosyltransferase activity"/>
    <property type="evidence" value="ECO:0007669"/>
    <property type="project" value="UniProtKB-KW"/>
</dbReference>
<name>A0A3G2S225_MALR7</name>
<feature type="transmembrane region" description="Helical" evidence="1">
    <location>
        <begin position="58"/>
        <end position="78"/>
    </location>
</feature>
<accession>A0A3G2S225</accession>
<dbReference type="Pfam" id="PF11735">
    <property type="entry name" value="CAP59_mtransfer"/>
    <property type="match status" value="1"/>
</dbReference>